<sequence length="85" mass="9751">MVRHHKPNGAVAGDTYDSHARGLPLRPDPDELDRRTRDDERAVGIRVKKEKGPEDLYEEVHDEIDRQVDRGQMPTAAPPSRRRQS</sequence>
<protein>
    <submittedName>
        <fullName evidence="2">Uncharacterized protein</fullName>
    </submittedName>
</protein>
<name>A0A437P694_9ACTN</name>
<comment type="caution">
    <text evidence="2">The sequence shown here is derived from an EMBL/GenBank/DDBJ whole genome shotgun (WGS) entry which is preliminary data.</text>
</comment>
<keyword evidence="3" id="KW-1185">Reference proteome</keyword>
<dbReference type="Proteomes" id="UP000283128">
    <property type="component" value="Unassembled WGS sequence"/>
</dbReference>
<dbReference type="EMBL" id="RZYA01000023">
    <property type="protein sequence ID" value="RVU17658.1"/>
    <property type="molecule type" value="Genomic_DNA"/>
</dbReference>
<organism evidence="2 3">
    <name type="scientific">Streptomyces antnestii</name>
    <dbReference type="NCBI Taxonomy" id="2494256"/>
    <lineage>
        <taxon>Bacteria</taxon>
        <taxon>Bacillati</taxon>
        <taxon>Actinomycetota</taxon>
        <taxon>Actinomycetes</taxon>
        <taxon>Kitasatosporales</taxon>
        <taxon>Streptomycetaceae</taxon>
        <taxon>Streptomyces</taxon>
    </lineage>
</organism>
<accession>A0A437P694</accession>
<evidence type="ECO:0000313" key="2">
    <source>
        <dbReference type="EMBL" id="RVU17658.1"/>
    </source>
</evidence>
<gene>
    <name evidence="2" type="ORF">EOT10_34090</name>
</gene>
<feature type="region of interest" description="Disordered" evidence="1">
    <location>
        <begin position="1"/>
        <end position="41"/>
    </location>
</feature>
<feature type="compositionally biased region" description="Basic and acidic residues" evidence="1">
    <location>
        <begin position="27"/>
        <end position="41"/>
    </location>
</feature>
<reference evidence="2 3" key="1">
    <citation type="submission" date="2019-01" db="EMBL/GenBank/DDBJ databases">
        <title>Genome sequences of Streptomyces and Rhizobium isolates collected from root and soil.</title>
        <authorList>
            <person name="Chhettri S."/>
            <person name="Sevigny J.L."/>
            <person name="Sen A."/>
            <person name="Ennis N."/>
            <person name="Tisa L."/>
        </authorList>
    </citation>
    <scope>NUCLEOTIDE SEQUENCE [LARGE SCALE GENOMIC DNA]</scope>
    <source>
        <strain evidence="2 3">San01</strain>
    </source>
</reference>
<dbReference type="RefSeq" id="WP_127832240.1">
    <property type="nucleotide sequence ID" value="NZ_RZYA01000023.1"/>
</dbReference>
<evidence type="ECO:0000256" key="1">
    <source>
        <dbReference type="SAM" id="MobiDB-lite"/>
    </source>
</evidence>
<dbReference type="AlphaFoldDB" id="A0A437P694"/>
<feature type="region of interest" description="Disordered" evidence="1">
    <location>
        <begin position="62"/>
        <end position="85"/>
    </location>
</feature>
<proteinExistence type="predicted"/>
<evidence type="ECO:0000313" key="3">
    <source>
        <dbReference type="Proteomes" id="UP000283128"/>
    </source>
</evidence>
<dbReference type="OrthoDB" id="4249344at2"/>